<evidence type="ECO:0000313" key="3">
    <source>
        <dbReference type="Proteomes" id="UP000186102"/>
    </source>
</evidence>
<name>A0A1Q8QJK2_9FIRM</name>
<reference evidence="2 3" key="1">
    <citation type="submission" date="2016-09" db="EMBL/GenBank/DDBJ databases">
        <title>Complete genome of Desulfosporosinus sp. OL.</title>
        <authorList>
            <person name="Mardanov A."/>
            <person name="Beletsky A."/>
            <person name="Panova A."/>
            <person name="Karnachuk O."/>
            <person name="Ravin N."/>
        </authorList>
    </citation>
    <scope>NUCLEOTIDE SEQUENCE [LARGE SCALE GENOMIC DNA]</scope>
    <source>
        <strain evidence="2 3">OL</strain>
    </source>
</reference>
<gene>
    <name evidence="2" type="ORF">DSOL_4483</name>
</gene>
<dbReference type="RefSeq" id="WP_075366830.1">
    <property type="nucleotide sequence ID" value="NZ_MLBF01000056.1"/>
</dbReference>
<dbReference type="Proteomes" id="UP000186102">
    <property type="component" value="Unassembled WGS sequence"/>
</dbReference>
<protein>
    <recommendedName>
        <fullName evidence="4">Lipoprotein</fullName>
    </recommendedName>
</protein>
<evidence type="ECO:0008006" key="4">
    <source>
        <dbReference type="Google" id="ProtNLM"/>
    </source>
</evidence>
<dbReference type="STRING" id="1888891.DSOL_4483"/>
<feature type="signal peptide" evidence="1">
    <location>
        <begin position="1"/>
        <end position="20"/>
    </location>
</feature>
<dbReference type="PROSITE" id="PS51257">
    <property type="entry name" value="PROKAR_LIPOPROTEIN"/>
    <property type="match status" value="1"/>
</dbReference>
<dbReference type="AlphaFoldDB" id="A0A1Q8QJK2"/>
<dbReference type="EMBL" id="MLBF01000056">
    <property type="protein sequence ID" value="OLN27511.1"/>
    <property type="molecule type" value="Genomic_DNA"/>
</dbReference>
<feature type="chain" id="PRO_5039363743" description="Lipoprotein" evidence="1">
    <location>
        <begin position="21"/>
        <end position="191"/>
    </location>
</feature>
<keyword evidence="1" id="KW-0732">Signal</keyword>
<evidence type="ECO:0000313" key="2">
    <source>
        <dbReference type="EMBL" id="OLN27511.1"/>
    </source>
</evidence>
<organism evidence="2 3">
    <name type="scientific">Desulfosporosinus metallidurans</name>
    <dbReference type="NCBI Taxonomy" id="1888891"/>
    <lineage>
        <taxon>Bacteria</taxon>
        <taxon>Bacillati</taxon>
        <taxon>Bacillota</taxon>
        <taxon>Clostridia</taxon>
        <taxon>Eubacteriales</taxon>
        <taxon>Desulfitobacteriaceae</taxon>
        <taxon>Desulfosporosinus</taxon>
    </lineage>
</organism>
<evidence type="ECO:0000256" key="1">
    <source>
        <dbReference type="SAM" id="SignalP"/>
    </source>
</evidence>
<comment type="caution">
    <text evidence="2">The sequence shown here is derived from an EMBL/GenBank/DDBJ whole genome shotgun (WGS) entry which is preliminary data.</text>
</comment>
<accession>A0A1Q8QJK2</accession>
<sequence length="191" mass="21954">MKKRSRLMIFLIILSLILMGCSSTPVKTTSSEEKEKQRIEQQEVALKKYALDHGITDAVVMTSFDDFADKFTFQLQSKYQGKKIVFYSTVIDIYQEDGKSYLALDQSLEDTIFTLECDKAIIDNLLKSNLKYDEYGSDEIILTANIDSIKRMHYRIRANGDSQEGYDLDIDTDNLTEIKGKCLNAEIWKTN</sequence>
<keyword evidence="3" id="KW-1185">Reference proteome</keyword>
<proteinExistence type="predicted"/>